<protein>
    <submittedName>
        <fullName evidence="1">Uncharacterized protein</fullName>
    </submittedName>
</protein>
<sequence length="250" mass="29288">MNLQYESRLSIKKSIYKLIFKNKIDSIIDFSNHKETDYDYHSLRTKFKQLVNELPLPKHIKDDLIYKTPLTILNKEDGIRSLSGFTFNKDNEYYENCIDLYMFNEYLLYCDELISYCEVMRIPDYFVINNKYGRNIDFENIKSVKLLIETKCLCIVHSNDIIYTYAGSGEYKTCEDTILAGACVGIFQKLASKMYGGFIFKGEDCKSLKTIFKLFKKIDFCGCVKECTRISVKNIYDKKILFLHTNPENG</sequence>
<dbReference type="AlphaFoldDB" id="A0A6C0JPG7"/>
<evidence type="ECO:0000313" key="1">
    <source>
        <dbReference type="EMBL" id="QHU07632.1"/>
    </source>
</evidence>
<name>A0A6C0JPG7_9ZZZZ</name>
<reference evidence="1" key="1">
    <citation type="journal article" date="2020" name="Nature">
        <title>Giant virus diversity and host interactions through global metagenomics.</title>
        <authorList>
            <person name="Schulz F."/>
            <person name="Roux S."/>
            <person name="Paez-Espino D."/>
            <person name="Jungbluth S."/>
            <person name="Walsh D.A."/>
            <person name="Denef V.J."/>
            <person name="McMahon K.D."/>
            <person name="Konstantinidis K.T."/>
            <person name="Eloe-Fadrosh E.A."/>
            <person name="Kyrpides N.C."/>
            <person name="Woyke T."/>
        </authorList>
    </citation>
    <scope>NUCLEOTIDE SEQUENCE</scope>
    <source>
        <strain evidence="1">GVMAG-S-1041349-163</strain>
    </source>
</reference>
<dbReference type="EMBL" id="MN740685">
    <property type="protein sequence ID" value="QHU07632.1"/>
    <property type="molecule type" value="Genomic_DNA"/>
</dbReference>
<accession>A0A6C0JPG7</accession>
<organism evidence="1">
    <name type="scientific">viral metagenome</name>
    <dbReference type="NCBI Taxonomy" id="1070528"/>
    <lineage>
        <taxon>unclassified sequences</taxon>
        <taxon>metagenomes</taxon>
        <taxon>organismal metagenomes</taxon>
    </lineage>
</organism>
<proteinExistence type="predicted"/>